<sequence length="192" mass="21259">MGKPTSTFNRPKKSTGFTIIELLVTIAILGILLALGLPEFRSFIVSNRLSTDVKGFVGLINYARSEAITRNQSVVICPKANNAITCQNSQFWGVYEIQAFVDINGNGQRDTSDTLLKTLTAVDRTSLERGFTRTSVGTIVFRSVGLSTDTHTFDIWTKSSDVAYETKYGRRVCISRPGRVRVIPYLTTCTSF</sequence>
<dbReference type="GO" id="GO:0015628">
    <property type="term" value="P:protein secretion by the type II secretion system"/>
    <property type="evidence" value="ECO:0007669"/>
    <property type="project" value="InterPro"/>
</dbReference>
<dbReference type="EMBL" id="MSYM01000018">
    <property type="protein sequence ID" value="OLP04776.1"/>
    <property type="molecule type" value="Genomic_DNA"/>
</dbReference>
<evidence type="ECO:0000256" key="3">
    <source>
        <dbReference type="ARBA" id="ARBA00022475"/>
    </source>
</evidence>
<keyword evidence="8 11" id="KW-0472">Membrane</keyword>
<dbReference type="InterPro" id="IPR012902">
    <property type="entry name" value="N_methyl_site"/>
</dbReference>
<evidence type="ECO:0000313" key="14">
    <source>
        <dbReference type="Proteomes" id="UP000185911"/>
    </source>
</evidence>
<evidence type="ECO:0000256" key="1">
    <source>
        <dbReference type="ARBA" id="ARBA00004377"/>
    </source>
</evidence>
<feature type="transmembrane region" description="Helical" evidence="11">
    <location>
        <begin position="16"/>
        <end position="37"/>
    </location>
</feature>
<organism evidence="13 14">
    <name type="scientific">Rhodoferax antarcticus ANT.BR</name>
    <dbReference type="NCBI Taxonomy" id="1111071"/>
    <lineage>
        <taxon>Bacteria</taxon>
        <taxon>Pseudomonadati</taxon>
        <taxon>Pseudomonadota</taxon>
        <taxon>Betaproteobacteria</taxon>
        <taxon>Burkholderiales</taxon>
        <taxon>Comamonadaceae</taxon>
        <taxon>Rhodoferax</taxon>
    </lineage>
</organism>
<keyword evidence="5" id="KW-0997">Cell inner membrane</keyword>
<dbReference type="GO" id="GO:0015627">
    <property type="term" value="C:type II protein secretion system complex"/>
    <property type="evidence" value="ECO:0007669"/>
    <property type="project" value="InterPro"/>
</dbReference>
<dbReference type="NCBIfam" id="TIGR02532">
    <property type="entry name" value="IV_pilin_GFxxxE"/>
    <property type="match status" value="1"/>
</dbReference>
<evidence type="ECO:0000259" key="12">
    <source>
        <dbReference type="Pfam" id="PF12019"/>
    </source>
</evidence>
<dbReference type="RefSeq" id="WP_075587728.1">
    <property type="nucleotide sequence ID" value="NZ_MSYM01000018.1"/>
</dbReference>
<evidence type="ECO:0000256" key="5">
    <source>
        <dbReference type="ARBA" id="ARBA00022519"/>
    </source>
</evidence>
<comment type="caution">
    <text evidence="13">The sequence shown here is derived from an EMBL/GenBank/DDBJ whole genome shotgun (WGS) entry which is preliminary data.</text>
</comment>
<keyword evidence="3" id="KW-1003">Cell membrane</keyword>
<evidence type="ECO:0000256" key="9">
    <source>
        <dbReference type="ARBA" id="ARBA00025772"/>
    </source>
</evidence>
<evidence type="ECO:0000256" key="8">
    <source>
        <dbReference type="ARBA" id="ARBA00023136"/>
    </source>
</evidence>
<keyword evidence="14" id="KW-1185">Reference proteome</keyword>
<dbReference type="STRING" id="81479.RA876_11855"/>
<dbReference type="Pfam" id="PF12019">
    <property type="entry name" value="GspH"/>
    <property type="match status" value="1"/>
</dbReference>
<proteinExistence type="inferred from homology"/>
<evidence type="ECO:0000313" key="13">
    <source>
        <dbReference type="EMBL" id="OLP04776.1"/>
    </source>
</evidence>
<dbReference type="GO" id="GO:0005886">
    <property type="term" value="C:plasma membrane"/>
    <property type="evidence" value="ECO:0007669"/>
    <property type="project" value="UniProtKB-SubCell"/>
</dbReference>
<evidence type="ECO:0000256" key="10">
    <source>
        <dbReference type="ARBA" id="ARBA00030775"/>
    </source>
</evidence>
<evidence type="ECO:0000256" key="4">
    <source>
        <dbReference type="ARBA" id="ARBA00022481"/>
    </source>
</evidence>
<dbReference type="Pfam" id="PF07963">
    <property type="entry name" value="N_methyl"/>
    <property type="match status" value="1"/>
</dbReference>
<accession>A0A1Q8Y9P7</accession>
<keyword evidence="4" id="KW-0488">Methylation</keyword>
<protein>
    <recommendedName>
        <fullName evidence="2">Type II secretion system protein H</fullName>
    </recommendedName>
    <alternativeName>
        <fullName evidence="10">General secretion pathway protein H</fullName>
    </alternativeName>
</protein>
<keyword evidence="7 11" id="KW-1133">Transmembrane helix</keyword>
<evidence type="ECO:0000256" key="2">
    <source>
        <dbReference type="ARBA" id="ARBA00021549"/>
    </source>
</evidence>
<evidence type="ECO:0000256" key="7">
    <source>
        <dbReference type="ARBA" id="ARBA00022989"/>
    </source>
</evidence>
<dbReference type="AlphaFoldDB" id="A0A1Q8Y9P7"/>
<name>A0A1Q8Y9P7_9BURK</name>
<comment type="similarity">
    <text evidence="9">Belongs to the GSP H family.</text>
</comment>
<reference evidence="13 14" key="1">
    <citation type="submission" date="2017-01" db="EMBL/GenBank/DDBJ databases">
        <title>Genome sequence of Rhodoferax antarcticus ANT.BR, a psychrophilic purple nonsulfur bacterium from an Antarctic microbial mat.</title>
        <authorList>
            <person name="Baker J."/>
            <person name="Riester C."/>
            <person name="Skinner B."/>
            <person name="Newell A."/>
            <person name="Swingley W."/>
            <person name="Madigan M."/>
            <person name="Jung D."/>
            <person name="Asao M."/>
            <person name="Chen M."/>
            <person name="Loughlin P."/>
            <person name="Pan H."/>
            <person name="Lin S."/>
            <person name="Li N."/>
            <person name="Shaw J."/>
            <person name="Prado M."/>
            <person name="Sherman C."/>
            <person name="Li X."/>
            <person name="Tang J."/>
            <person name="Blankenship R."/>
            <person name="Zhao T."/>
            <person name="Touchman J."/>
            <person name="Sattley M."/>
        </authorList>
    </citation>
    <scope>NUCLEOTIDE SEQUENCE [LARGE SCALE GENOMIC DNA]</scope>
    <source>
        <strain evidence="13 14">ANT.BR</strain>
    </source>
</reference>
<dbReference type="Proteomes" id="UP000185911">
    <property type="component" value="Unassembled WGS sequence"/>
</dbReference>
<dbReference type="SUPFAM" id="SSF54523">
    <property type="entry name" value="Pili subunits"/>
    <property type="match status" value="1"/>
</dbReference>
<comment type="subcellular location">
    <subcellularLocation>
        <location evidence="1">Cell inner membrane</location>
        <topology evidence="1">Single-pass membrane protein</topology>
    </subcellularLocation>
</comment>
<dbReference type="InterPro" id="IPR022346">
    <property type="entry name" value="T2SS_GspH"/>
</dbReference>
<evidence type="ECO:0000256" key="6">
    <source>
        <dbReference type="ARBA" id="ARBA00022692"/>
    </source>
</evidence>
<evidence type="ECO:0000256" key="11">
    <source>
        <dbReference type="SAM" id="Phobius"/>
    </source>
</evidence>
<keyword evidence="6 11" id="KW-0812">Transmembrane</keyword>
<gene>
    <name evidence="13" type="ORF">BLL52_3592</name>
</gene>
<dbReference type="InterPro" id="IPR045584">
    <property type="entry name" value="Pilin-like"/>
</dbReference>
<dbReference type="Gene3D" id="3.55.40.10">
    <property type="entry name" value="minor pseudopilin epsh domain"/>
    <property type="match status" value="1"/>
</dbReference>
<feature type="domain" description="General secretion pathway GspH" evidence="12">
    <location>
        <begin position="56"/>
        <end position="178"/>
    </location>
</feature>